<feature type="region of interest" description="Disordered" evidence="1">
    <location>
        <begin position="437"/>
        <end position="459"/>
    </location>
</feature>
<dbReference type="AlphaFoldDB" id="A0A1D2JFL7"/>
<gene>
    <name evidence="2" type="ORF">ACO22_03540</name>
</gene>
<feature type="compositionally biased region" description="Basic and acidic residues" evidence="1">
    <location>
        <begin position="174"/>
        <end position="185"/>
    </location>
</feature>
<evidence type="ECO:0000313" key="2">
    <source>
        <dbReference type="EMBL" id="ODH30764.1"/>
    </source>
</evidence>
<feature type="region of interest" description="Disordered" evidence="1">
    <location>
        <begin position="357"/>
        <end position="388"/>
    </location>
</feature>
<feature type="region of interest" description="Disordered" evidence="1">
    <location>
        <begin position="174"/>
        <end position="199"/>
    </location>
</feature>
<dbReference type="PANTHER" id="PTHR28164:SF1">
    <property type="entry name" value="PROTEIN STB3"/>
    <property type="match status" value="1"/>
</dbReference>
<dbReference type="Proteomes" id="UP000242814">
    <property type="component" value="Unassembled WGS sequence"/>
</dbReference>
<feature type="compositionally biased region" description="Basic and acidic residues" evidence="1">
    <location>
        <begin position="357"/>
        <end position="370"/>
    </location>
</feature>
<evidence type="ECO:0000313" key="3">
    <source>
        <dbReference type="Proteomes" id="UP000242814"/>
    </source>
</evidence>
<name>A0A1D2JFL7_PARBR</name>
<sequence length="500" mass="53102">MLTKPSNWTPWLGNDAIPSGEFHSPLATPGSSRDPPRIASGEDSGAREIEYGVPAVDTLALINRLKPIHLISAIMATRSASSSIAMALAGKTASVEIPKPRDSGFASGRDSFVAVQTRHHRHGQPAMLPTPPHSVSPNIYSNGFKILQSSLPESSPYASSLHADSDIDLQDAVDRAKSQDKDHHTPLVAENLSSLAGSDPISPRMLATNHLPDILLNHGPLAIRHIIGYLTASVPGFSRIPPAKARRLVVGALEGRGNGNGEGAGVDGDVEFEKVGWGRWEARRRNQPPRHPTSSGGDNPASPPGSAPSSYYHERIQLPATAPGRKIRDGSGQYGSSMAGDSAVFSHSDFDYADHEADKMSLDGDGDDRASSYCSSSEAPEDEIPIDGDWDEADLTDEEDWAQIGAAALRARSYPSAPEGGSFTNINDSMNHKYGRHHYTSYTKGSRGRNRGGGPSYSALTKSSPCGIPIQPIDFSLLDGVGGGVEERAAIEALLKLGSM</sequence>
<dbReference type="PANTHER" id="PTHR28164">
    <property type="entry name" value="PROTEIN STB3"/>
    <property type="match status" value="1"/>
</dbReference>
<dbReference type="VEuPathDB" id="FungiDB:PADG_01442"/>
<dbReference type="GO" id="GO:0000432">
    <property type="term" value="P:positive regulation of transcription from RNA polymerase II promoter by glucose"/>
    <property type="evidence" value="ECO:0007669"/>
    <property type="project" value="TreeGrafter"/>
</dbReference>
<evidence type="ECO:0008006" key="4">
    <source>
        <dbReference type="Google" id="ProtNLM"/>
    </source>
</evidence>
<feature type="compositionally biased region" description="Acidic residues" evidence="1">
    <location>
        <begin position="379"/>
        <end position="388"/>
    </location>
</feature>
<dbReference type="Pfam" id="PF10330">
    <property type="entry name" value="Stb3"/>
    <property type="match status" value="1"/>
</dbReference>
<feature type="region of interest" description="Disordered" evidence="1">
    <location>
        <begin position="279"/>
        <end position="340"/>
    </location>
</feature>
<protein>
    <recommendedName>
        <fullName evidence="4">Sin3 binding protein</fullName>
    </recommendedName>
</protein>
<dbReference type="GO" id="GO:0005634">
    <property type="term" value="C:nucleus"/>
    <property type="evidence" value="ECO:0007669"/>
    <property type="project" value="TreeGrafter"/>
</dbReference>
<organism evidence="2 3">
    <name type="scientific">Paracoccidioides brasiliensis</name>
    <dbReference type="NCBI Taxonomy" id="121759"/>
    <lineage>
        <taxon>Eukaryota</taxon>
        <taxon>Fungi</taxon>
        <taxon>Dikarya</taxon>
        <taxon>Ascomycota</taxon>
        <taxon>Pezizomycotina</taxon>
        <taxon>Eurotiomycetes</taxon>
        <taxon>Eurotiomycetidae</taxon>
        <taxon>Onygenales</taxon>
        <taxon>Ajellomycetaceae</taxon>
        <taxon>Paracoccidioides</taxon>
    </lineage>
</organism>
<feature type="region of interest" description="Disordered" evidence="1">
    <location>
        <begin position="19"/>
        <end position="45"/>
    </location>
</feature>
<proteinExistence type="predicted"/>
<accession>A0A1D2JFL7</accession>
<dbReference type="InterPro" id="IPR018818">
    <property type="entry name" value="Stb3"/>
</dbReference>
<dbReference type="EMBL" id="LZYO01000122">
    <property type="protein sequence ID" value="ODH30764.1"/>
    <property type="molecule type" value="Genomic_DNA"/>
</dbReference>
<dbReference type="VEuPathDB" id="FungiDB:PABG_02927"/>
<reference evidence="2 3" key="1">
    <citation type="submission" date="2016-06" db="EMBL/GenBank/DDBJ databases">
        <authorList>
            <person name="Kjaerup R.B."/>
            <person name="Dalgaard T.S."/>
            <person name="Juul-Madsen H.R."/>
        </authorList>
    </citation>
    <scope>NUCLEOTIDE SEQUENCE [LARGE SCALE GENOMIC DNA]</scope>
    <source>
        <strain evidence="2 3">Pb300</strain>
    </source>
</reference>
<comment type="caution">
    <text evidence="2">The sequence shown here is derived from an EMBL/GenBank/DDBJ whole genome shotgun (WGS) entry which is preliminary data.</text>
</comment>
<dbReference type="GO" id="GO:0043565">
    <property type="term" value="F:sequence-specific DNA binding"/>
    <property type="evidence" value="ECO:0007669"/>
    <property type="project" value="TreeGrafter"/>
</dbReference>
<evidence type="ECO:0000256" key="1">
    <source>
        <dbReference type="SAM" id="MobiDB-lite"/>
    </source>
</evidence>